<evidence type="ECO:0000256" key="1">
    <source>
        <dbReference type="ARBA" id="ARBA00009437"/>
    </source>
</evidence>
<dbReference type="PANTHER" id="PTHR30537">
    <property type="entry name" value="HTH-TYPE TRANSCRIPTIONAL REGULATOR"/>
    <property type="match status" value="1"/>
</dbReference>
<keyword evidence="2" id="KW-0805">Transcription regulation</keyword>
<dbReference type="Pfam" id="PF00126">
    <property type="entry name" value="HTH_1"/>
    <property type="match status" value="1"/>
</dbReference>
<dbReference type="GO" id="GO:0006351">
    <property type="term" value="P:DNA-templated transcription"/>
    <property type="evidence" value="ECO:0007669"/>
    <property type="project" value="TreeGrafter"/>
</dbReference>
<dbReference type="Gene3D" id="3.40.190.290">
    <property type="match status" value="1"/>
</dbReference>
<dbReference type="AlphaFoldDB" id="A0A6C1CC48"/>
<dbReference type="GO" id="GO:0043565">
    <property type="term" value="F:sequence-specific DNA binding"/>
    <property type="evidence" value="ECO:0007669"/>
    <property type="project" value="TreeGrafter"/>
</dbReference>
<dbReference type="InterPro" id="IPR036390">
    <property type="entry name" value="WH_DNA-bd_sf"/>
</dbReference>
<dbReference type="PANTHER" id="PTHR30537:SF5">
    <property type="entry name" value="HTH-TYPE TRANSCRIPTIONAL ACTIVATOR TTDR-RELATED"/>
    <property type="match status" value="1"/>
</dbReference>
<comment type="similarity">
    <text evidence="1">Belongs to the LysR transcriptional regulatory family.</text>
</comment>
<protein>
    <submittedName>
        <fullName evidence="5">LysR family transcriptional regulator</fullName>
    </submittedName>
</protein>
<dbReference type="PROSITE" id="PS50931">
    <property type="entry name" value="HTH_LYSR"/>
    <property type="match status" value="1"/>
</dbReference>
<dbReference type="SUPFAM" id="SSF53850">
    <property type="entry name" value="Periplasmic binding protein-like II"/>
    <property type="match status" value="1"/>
</dbReference>
<name>A0A6C1CC48_9ACTN</name>
<keyword evidence="3" id="KW-0238">DNA-binding</keyword>
<sequence length="285" mass="31107">MTEAARHWGVSVSVVSRRLRALEQRLGVRLARRGSRALTLTPEGERYRAGGLSILQQVRDLDASIGNTPGEISGPVRVVSTVGLGRLHIAPLLREFQSLHRRVECSLELTSLPLSAVQPGYDIGIHVGPLPDSSRAVRRLLGNRRVVVASPGYLARHGVPGDVRELRGHDCLVLRENEGDVSWRFLLDGKETGVPVRGKLLCNDGIALLDWCLDGAGLAMRSLWHVEPYLRRGDLVHVLPHVPTPQADVVAVFDAGPGVPARVQVLLDHLRDRLPERIGSHSPGP</sequence>
<dbReference type="GO" id="GO:0003700">
    <property type="term" value="F:DNA-binding transcription factor activity"/>
    <property type="evidence" value="ECO:0007669"/>
    <property type="project" value="InterPro"/>
</dbReference>
<gene>
    <name evidence="5" type="ORF">D8771_13460</name>
</gene>
<comment type="caution">
    <text evidence="5">The sequence shown here is derived from an EMBL/GenBank/DDBJ whole genome shotgun (WGS) entry which is preliminary data.</text>
</comment>
<reference evidence="5 6" key="1">
    <citation type="submission" date="2018-10" db="EMBL/GenBank/DDBJ databases">
        <title>Isolation of pseudouridimycin from Streptomyces albus DSM 40763.</title>
        <authorList>
            <person name="Rosenqvist P."/>
            <person name="Metsae-Ketelae M."/>
            <person name="Virta P."/>
        </authorList>
    </citation>
    <scope>NUCLEOTIDE SEQUENCE [LARGE SCALE GENOMIC DNA]</scope>
    <source>
        <strain evidence="5 6">DSM 40763</strain>
    </source>
</reference>
<accession>A0A6C1CC48</accession>
<evidence type="ECO:0000256" key="3">
    <source>
        <dbReference type="ARBA" id="ARBA00023125"/>
    </source>
</evidence>
<dbReference type="EMBL" id="RCIY01000053">
    <property type="protein sequence ID" value="TGG83950.1"/>
    <property type="molecule type" value="Genomic_DNA"/>
</dbReference>
<dbReference type="InterPro" id="IPR058163">
    <property type="entry name" value="LysR-type_TF_proteobact-type"/>
</dbReference>
<dbReference type="InterPro" id="IPR000847">
    <property type="entry name" value="LysR_HTH_N"/>
</dbReference>
<dbReference type="Proteomes" id="UP000298111">
    <property type="component" value="Unassembled WGS sequence"/>
</dbReference>
<dbReference type="Pfam" id="PF03466">
    <property type="entry name" value="LysR_substrate"/>
    <property type="match status" value="1"/>
</dbReference>
<evidence type="ECO:0000256" key="2">
    <source>
        <dbReference type="ARBA" id="ARBA00023015"/>
    </source>
</evidence>
<keyword evidence="4" id="KW-0804">Transcription</keyword>
<evidence type="ECO:0000313" key="6">
    <source>
        <dbReference type="Proteomes" id="UP000298111"/>
    </source>
</evidence>
<dbReference type="InterPro" id="IPR036388">
    <property type="entry name" value="WH-like_DNA-bd_sf"/>
</dbReference>
<dbReference type="InterPro" id="IPR005119">
    <property type="entry name" value="LysR_subst-bd"/>
</dbReference>
<dbReference type="SUPFAM" id="SSF46785">
    <property type="entry name" value="Winged helix' DNA-binding domain"/>
    <property type="match status" value="1"/>
</dbReference>
<evidence type="ECO:0000313" key="5">
    <source>
        <dbReference type="EMBL" id="TGG83950.1"/>
    </source>
</evidence>
<proteinExistence type="inferred from homology"/>
<organism evidence="5 6">
    <name type="scientific">Streptomyces albus</name>
    <dbReference type="NCBI Taxonomy" id="1888"/>
    <lineage>
        <taxon>Bacteria</taxon>
        <taxon>Bacillati</taxon>
        <taxon>Actinomycetota</taxon>
        <taxon>Actinomycetes</taxon>
        <taxon>Kitasatosporales</taxon>
        <taxon>Streptomycetaceae</taxon>
        <taxon>Streptomyces</taxon>
    </lineage>
</organism>
<evidence type="ECO:0000256" key="4">
    <source>
        <dbReference type="ARBA" id="ARBA00023163"/>
    </source>
</evidence>
<dbReference type="Gene3D" id="1.10.10.10">
    <property type="entry name" value="Winged helix-like DNA-binding domain superfamily/Winged helix DNA-binding domain"/>
    <property type="match status" value="1"/>
</dbReference>